<dbReference type="Gene3D" id="3.20.20.70">
    <property type="entry name" value="Aldolase class I"/>
    <property type="match status" value="1"/>
</dbReference>
<dbReference type="SUPFAM" id="SSF51445">
    <property type="entry name" value="(Trans)glycosidases"/>
    <property type="match status" value="1"/>
</dbReference>
<accession>A0A1J5RT30</accession>
<dbReference type="CDD" id="cd10922">
    <property type="entry name" value="CE4_PelA_like_C"/>
    <property type="match status" value="1"/>
</dbReference>
<dbReference type="PANTHER" id="PTHR35882">
    <property type="entry name" value="PELA"/>
    <property type="match status" value="1"/>
</dbReference>
<dbReference type="PANTHER" id="PTHR35882:SF2">
    <property type="entry name" value="PELA"/>
    <property type="match status" value="1"/>
</dbReference>
<organism evidence="2">
    <name type="scientific">mine drainage metagenome</name>
    <dbReference type="NCBI Taxonomy" id="410659"/>
    <lineage>
        <taxon>unclassified sequences</taxon>
        <taxon>metagenomes</taxon>
        <taxon>ecological metagenomes</taxon>
    </lineage>
</organism>
<dbReference type="InterPro" id="IPR013785">
    <property type="entry name" value="Aldolase_TIM"/>
</dbReference>
<dbReference type="Gene3D" id="3.20.20.370">
    <property type="entry name" value="Glycoside hydrolase/deacetylase"/>
    <property type="match status" value="1"/>
</dbReference>
<dbReference type="InterPro" id="IPR004352">
    <property type="entry name" value="GH114_TIM-barrel"/>
</dbReference>
<proteinExistence type="predicted"/>
<dbReference type="AlphaFoldDB" id="A0A1J5RT30"/>
<dbReference type="GO" id="GO:0005975">
    <property type="term" value="P:carbohydrate metabolic process"/>
    <property type="evidence" value="ECO:0007669"/>
    <property type="project" value="InterPro"/>
</dbReference>
<dbReference type="Pfam" id="PF03537">
    <property type="entry name" value="Glyco_hydro_114"/>
    <property type="match status" value="1"/>
</dbReference>
<dbReference type="InterPro" id="IPR016925">
    <property type="entry name" value="UCP029570"/>
</dbReference>
<dbReference type="SUPFAM" id="SSF88713">
    <property type="entry name" value="Glycoside hydrolase/deacetylase"/>
    <property type="match status" value="1"/>
</dbReference>
<dbReference type="PIRSF" id="PIRSF029570">
    <property type="entry name" value="UCP029570"/>
    <property type="match status" value="1"/>
</dbReference>
<dbReference type="EMBL" id="MLJW01000106">
    <property type="protein sequence ID" value="OIQ99448.1"/>
    <property type="molecule type" value="Genomic_DNA"/>
</dbReference>
<feature type="domain" description="Glycoside-hydrolase family GH114 TIM-barrel" evidence="1">
    <location>
        <begin position="48"/>
        <end position="272"/>
    </location>
</feature>
<evidence type="ECO:0000259" key="1">
    <source>
        <dbReference type="Pfam" id="PF03537"/>
    </source>
</evidence>
<dbReference type="InterPro" id="IPR017853">
    <property type="entry name" value="GH"/>
</dbReference>
<dbReference type="InterPro" id="IPR011330">
    <property type="entry name" value="Glyco_hydro/deAcase_b/a-brl"/>
</dbReference>
<sequence length="939" mass="104653">MNRLTPILARCRLGIFHVLMLTSSLALASEPNIAMFYGDNPPWDELHAFDVVVVEPAHVPDPKPYANDRTALFAYVSVGESTVERAYQKDIPDAWKLGQDAEWGSDVIDQSRPEWPAFFVEHAIKPLWDAGYRGFFLDTLDSYQRFAKTDAARASQEAGLVAVIRELKKRYPQARLIFNRGFEILPQLHQEVFAVAVESLFQEWNQTQQKYRPVPAADRAWLLGQLKRVKQEYKLPVLSIDYVPPEKRYLARETAAKIGDLGFIPWVTNPELNMLGVGKIEVMPRKILMVHNNANTEYDLINTSGLNYGTMPLNYLGYSVEYLDGRGALPAEPLAGRYAGIVVWLDNAAGKQGSILAAWLKKQIDAGVPVVVLGECEFLFDNVDAGQLGVQFSSASTERTRLHIVQHDSLIGFETQPILDRAAFFPLHVQTGKSLLTLANDRGETQDAVALTPWGGYVLNPYVIVELTSINTNTGPKDTSNNQRWVINPIEFLMRALKLPEMPVPNVTTESGRRMLMVHMDGDGFVSKGEFAGSPYSGEVLFEQILKKYPLPSTISVIQGETAPDGLYPDQSAALEKIARKIFAMPQVEIGSHSYSHPFQWRKAASNPEDEGYHLNLPNYTFDLQKEIPGSISYIESRLAPPGKKVMTFLWTGDCNVGADALEVANHVGILSMNGGETTITRSFPTLSLVGPLGVWKKNYFQVYAPNQNENVYTNNWLGPFYGFERVIETFELTDAPYRLKPIDIYFHSYSASKPASLRALDRVFKWAMGQETTPVHVSDYIRKVLDFNSMVVARTHDGWLVRGAGDVHELRAPLALGQPVLDDRSEVAGFNRYRDGQYLHLAASEANIRFSKSAAALPYLVSANARVTRLTSATAANGKTVALSLNGEVPLKFDLALDTRCTVRADGHAIKADSRGKGVSHFSTHDHAIDELRIYCPR</sequence>
<comment type="caution">
    <text evidence="2">The sequence shown here is derived from an EMBL/GenBank/DDBJ whole genome shotgun (WGS) entry which is preliminary data.</text>
</comment>
<protein>
    <recommendedName>
        <fullName evidence="1">Glycoside-hydrolase family GH114 TIM-barrel domain-containing protein</fullName>
    </recommendedName>
</protein>
<name>A0A1J5RT30_9ZZZZ</name>
<gene>
    <name evidence="2" type="ORF">GALL_185450</name>
</gene>
<reference evidence="2" key="1">
    <citation type="submission" date="2016-10" db="EMBL/GenBank/DDBJ databases">
        <title>Sequence of Gallionella enrichment culture.</title>
        <authorList>
            <person name="Poehlein A."/>
            <person name="Muehling M."/>
            <person name="Daniel R."/>
        </authorList>
    </citation>
    <scope>NUCLEOTIDE SEQUENCE</scope>
</reference>
<evidence type="ECO:0000313" key="2">
    <source>
        <dbReference type="EMBL" id="OIQ99448.1"/>
    </source>
</evidence>